<name>A0AAE0ZT25_9GAST</name>
<evidence type="ECO:0000313" key="2">
    <source>
        <dbReference type="Proteomes" id="UP001283361"/>
    </source>
</evidence>
<reference evidence="1" key="1">
    <citation type="journal article" date="2023" name="G3 (Bethesda)">
        <title>A reference genome for the long-term kleptoplast-retaining sea slug Elysia crispata morphotype clarki.</title>
        <authorList>
            <person name="Eastman K.E."/>
            <person name="Pendleton A.L."/>
            <person name="Shaikh M.A."/>
            <person name="Suttiyut T."/>
            <person name="Ogas R."/>
            <person name="Tomko P."/>
            <person name="Gavelis G."/>
            <person name="Widhalm J.R."/>
            <person name="Wisecaver J.H."/>
        </authorList>
    </citation>
    <scope>NUCLEOTIDE SEQUENCE</scope>
    <source>
        <strain evidence="1">ECLA1</strain>
    </source>
</reference>
<dbReference type="AlphaFoldDB" id="A0AAE0ZT25"/>
<dbReference type="EMBL" id="JAWDGP010003385">
    <property type="protein sequence ID" value="KAK3774813.1"/>
    <property type="molecule type" value="Genomic_DNA"/>
</dbReference>
<evidence type="ECO:0000313" key="1">
    <source>
        <dbReference type="EMBL" id="KAK3774813.1"/>
    </source>
</evidence>
<organism evidence="1 2">
    <name type="scientific">Elysia crispata</name>
    <name type="common">lettuce slug</name>
    <dbReference type="NCBI Taxonomy" id="231223"/>
    <lineage>
        <taxon>Eukaryota</taxon>
        <taxon>Metazoa</taxon>
        <taxon>Spiralia</taxon>
        <taxon>Lophotrochozoa</taxon>
        <taxon>Mollusca</taxon>
        <taxon>Gastropoda</taxon>
        <taxon>Heterobranchia</taxon>
        <taxon>Euthyneura</taxon>
        <taxon>Panpulmonata</taxon>
        <taxon>Sacoglossa</taxon>
        <taxon>Placobranchoidea</taxon>
        <taxon>Plakobranchidae</taxon>
        <taxon>Elysia</taxon>
    </lineage>
</organism>
<gene>
    <name evidence="1" type="ORF">RRG08_018804</name>
</gene>
<proteinExistence type="predicted"/>
<dbReference type="Proteomes" id="UP001283361">
    <property type="component" value="Unassembled WGS sequence"/>
</dbReference>
<protein>
    <submittedName>
        <fullName evidence="1">Uncharacterized protein</fullName>
    </submittedName>
</protein>
<sequence>MRSFTRHEKEERAFRTGRQRYMNQVHTDRKGSRRLQEPFQARAFAFIVQVFFPQKEIVVGGQSGLPPDGESVLVIRYRLFSPLSKVVLSTFITSFKICESNINISRVGLDRSQSTKCHTLFGGAQFVQSVPRGSVDRAQGSQCMDTEIEPKPVQLCGGMVLNLTSHVLGFTRALESRSPRLLSWKNHYR</sequence>
<accession>A0AAE0ZT25</accession>
<keyword evidence="2" id="KW-1185">Reference proteome</keyword>
<comment type="caution">
    <text evidence="1">The sequence shown here is derived from an EMBL/GenBank/DDBJ whole genome shotgun (WGS) entry which is preliminary data.</text>
</comment>